<gene>
    <name evidence="2" type="ORF">GCM10010430_18830</name>
</gene>
<accession>A0ABP5QKW5</accession>
<feature type="compositionally biased region" description="Polar residues" evidence="1">
    <location>
        <begin position="1"/>
        <end position="11"/>
    </location>
</feature>
<evidence type="ECO:0000313" key="2">
    <source>
        <dbReference type="EMBL" id="GAA2238042.1"/>
    </source>
</evidence>
<organism evidence="2 3">
    <name type="scientific">Kitasatospora cystarginea</name>
    <dbReference type="NCBI Taxonomy" id="58350"/>
    <lineage>
        <taxon>Bacteria</taxon>
        <taxon>Bacillati</taxon>
        <taxon>Actinomycetota</taxon>
        <taxon>Actinomycetes</taxon>
        <taxon>Kitasatosporales</taxon>
        <taxon>Streptomycetaceae</taxon>
        <taxon>Kitasatospora</taxon>
    </lineage>
</organism>
<feature type="region of interest" description="Disordered" evidence="1">
    <location>
        <begin position="1"/>
        <end position="40"/>
    </location>
</feature>
<name>A0ABP5QKW5_9ACTN</name>
<comment type="caution">
    <text evidence="2">The sequence shown here is derived from an EMBL/GenBank/DDBJ whole genome shotgun (WGS) entry which is preliminary data.</text>
</comment>
<feature type="region of interest" description="Disordered" evidence="1">
    <location>
        <begin position="78"/>
        <end position="119"/>
    </location>
</feature>
<reference evidence="3" key="1">
    <citation type="journal article" date="2019" name="Int. J. Syst. Evol. Microbiol.">
        <title>The Global Catalogue of Microorganisms (GCM) 10K type strain sequencing project: providing services to taxonomists for standard genome sequencing and annotation.</title>
        <authorList>
            <consortium name="The Broad Institute Genomics Platform"/>
            <consortium name="The Broad Institute Genome Sequencing Center for Infectious Disease"/>
            <person name="Wu L."/>
            <person name="Ma J."/>
        </authorList>
    </citation>
    <scope>NUCLEOTIDE SEQUENCE [LARGE SCALE GENOMIC DNA]</scope>
    <source>
        <strain evidence="3">JCM 7356</strain>
    </source>
</reference>
<proteinExistence type="predicted"/>
<sequence>MTAPGQRSTLTAAGRRRRPSWQDLSTWKNAKGYGQDSRPVKRDYAPGSWITWDQDGRTRAGIVTDYSVSSSHRYTVVPSDGGDMLPFNPPRKHDPNPYVVHGGRALPATPAHDHLETAA</sequence>
<dbReference type="Proteomes" id="UP001500305">
    <property type="component" value="Unassembled WGS sequence"/>
</dbReference>
<evidence type="ECO:0000313" key="3">
    <source>
        <dbReference type="Proteomes" id="UP001500305"/>
    </source>
</evidence>
<keyword evidence="3" id="KW-1185">Reference proteome</keyword>
<protein>
    <submittedName>
        <fullName evidence="2">Uncharacterized protein</fullName>
    </submittedName>
</protein>
<evidence type="ECO:0000256" key="1">
    <source>
        <dbReference type="SAM" id="MobiDB-lite"/>
    </source>
</evidence>
<dbReference type="EMBL" id="BAAATR010000006">
    <property type="protein sequence ID" value="GAA2238042.1"/>
    <property type="molecule type" value="Genomic_DNA"/>
</dbReference>